<sequence length="450" mass="52177">MSSNIVNLNEDSFETQTVDESCINIDENDIDEVVLVSKIFEFNEIEIECNENLESDSEYNFESNSSDNKKELENQDDENDIIIEQKLSNNLTPCVIIDKIDRKIQRCKNVESFQKLWQLIGVWQIDSNVILEANGFLKNLGVCSYHFNHDQNKLHNSKDKQLKSTSVSILNRCRCLFCRKLFYFFTRGNGCSKHSRKLLDKNIQIICNGQHTCNALGECYPICKLAFEDIKNPRYICSECYELEGGHFYVKPGKGKLSVSCIKQKYHDNNVKKNIEIIACWLLHVKDTKIQEEQEKILKTFPPLYFQFLNENYLDKINKNQFDISVSTNQTQSIAKSSNTPLDTLIPALTKLPSFFMKNIEIIACWLLHVKDTKIQEEQEKILKTFPPLYFQFLNENYLDKINKNQFDISVSTNQTQSIAKSSNTPLDTLIPALTKLPSFFMVRTLTRLN</sequence>
<name>A0A397I5E7_9GLOM</name>
<proteinExistence type="predicted"/>
<dbReference type="EMBL" id="PQFF01000244">
    <property type="protein sequence ID" value="RHZ70785.1"/>
    <property type="molecule type" value="Genomic_DNA"/>
</dbReference>
<keyword evidence="2" id="KW-1185">Reference proteome</keyword>
<evidence type="ECO:0000313" key="2">
    <source>
        <dbReference type="Proteomes" id="UP000266861"/>
    </source>
</evidence>
<dbReference type="Proteomes" id="UP000266861">
    <property type="component" value="Unassembled WGS sequence"/>
</dbReference>
<dbReference type="AlphaFoldDB" id="A0A397I5E7"/>
<accession>A0A397I5E7</accession>
<gene>
    <name evidence="1" type="ORF">Glove_267g24</name>
</gene>
<evidence type="ECO:0000313" key="1">
    <source>
        <dbReference type="EMBL" id="RHZ70785.1"/>
    </source>
</evidence>
<dbReference type="OrthoDB" id="2402033at2759"/>
<comment type="caution">
    <text evidence="1">The sequence shown here is derived from an EMBL/GenBank/DDBJ whole genome shotgun (WGS) entry which is preliminary data.</text>
</comment>
<reference evidence="1 2" key="1">
    <citation type="submission" date="2018-08" db="EMBL/GenBank/DDBJ databases">
        <title>Genome and evolution of the arbuscular mycorrhizal fungus Diversispora epigaea (formerly Glomus versiforme) and its bacterial endosymbionts.</title>
        <authorList>
            <person name="Sun X."/>
            <person name="Fei Z."/>
            <person name="Harrison M."/>
        </authorList>
    </citation>
    <scope>NUCLEOTIDE SEQUENCE [LARGE SCALE GENOMIC DNA]</scope>
    <source>
        <strain evidence="1 2">IT104</strain>
    </source>
</reference>
<protein>
    <submittedName>
        <fullName evidence="1">Uncharacterized protein</fullName>
    </submittedName>
</protein>
<organism evidence="1 2">
    <name type="scientific">Diversispora epigaea</name>
    <dbReference type="NCBI Taxonomy" id="1348612"/>
    <lineage>
        <taxon>Eukaryota</taxon>
        <taxon>Fungi</taxon>
        <taxon>Fungi incertae sedis</taxon>
        <taxon>Mucoromycota</taxon>
        <taxon>Glomeromycotina</taxon>
        <taxon>Glomeromycetes</taxon>
        <taxon>Diversisporales</taxon>
        <taxon>Diversisporaceae</taxon>
        <taxon>Diversispora</taxon>
    </lineage>
</organism>